<evidence type="ECO:0000313" key="3">
    <source>
        <dbReference type="Proteomes" id="UP000665181"/>
    </source>
</evidence>
<evidence type="ECO:0008006" key="4">
    <source>
        <dbReference type="Google" id="ProtNLM"/>
    </source>
</evidence>
<protein>
    <recommendedName>
        <fullName evidence="4">2-methylcitrate dehydratase</fullName>
    </recommendedName>
</protein>
<proteinExistence type="predicted"/>
<sequence length="230" mass="25974">MAYIEFKGLVKKVNLKPKGVTEIVLELPTRDLGQNVQDLSEMIDKEVETQLESEVIQFNVQFNASTNRPLKNYTVDQTGIVNVTDPEPEQLEADLGLPEEKPKIEEKPMEIKREVVDSFITEGMAPAIEGFPETIAEIAKRRIEGEAYRKLANELNMSSGAIVDLINKYRKEVAPLAEAWWDWKQDQAAEAEPMEEEKPSVPLDESSEYDLPSNDQKEEDNQDEGEHGAA</sequence>
<evidence type="ECO:0000313" key="2">
    <source>
        <dbReference type="EMBL" id="MBO3796751.1"/>
    </source>
</evidence>
<evidence type="ECO:0000256" key="1">
    <source>
        <dbReference type="SAM" id="MobiDB-lite"/>
    </source>
</evidence>
<gene>
    <name evidence="2" type="ORF">J5227_21170</name>
</gene>
<dbReference type="Proteomes" id="UP000665181">
    <property type="component" value="Unassembled WGS sequence"/>
</dbReference>
<feature type="region of interest" description="Disordered" evidence="1">
    <location>
        <begin position="187"/>
        <end position="230"/>
    </location>
</feature>
<reference evidence="2" key="1">
    <citation type="submission" date="2021-03" db="EMBL/GenBank/DDBJ databases">
        <title>Isolation of Bacillus subtilis from fermented food sample.</title>
        <authorList>
            <person name="Lakshmanan V."/>
            <person name="Athira K."/>
            <person name="Rajagopal K."/>
        </authorList>
    </citation>
    <scope>NUCLEOTIDE SEQUENCE</scope>
    <source>
        <strain evidence="2">S1</strain>
    </source>
</reference>
<dbReference type="RefSeq" id="WP_208556866.1">
    <property type="nucleotide sequence ID" value="NZ_JAGFPW010000032.1"/>
</dbReference>
<comment type="caution">
    <text evidence="2">The sequence shown here is derived from an EMBL/GenBank/DDBJ whole genome shotgun (WGS) entry which is preliminary data.</text>
</comment>
<name>A0A8I1WGM3_BACIU</name>
<dbReference type="EMBL" id="JAGFPW010000032">
    <property type="protein sequence ID" value="MBO3796751.1"/>
    <property type="molecule type" value="Genomic_DNA"/>
</dbReference>
<organism evidence="2 3">
    <name type="scientific">Bacillus subtilis</name>
    <dbReference type="NCBI Taxonomy" id="1423"/>
    <lineage>
        <taxon>Bacteria</taxon>
        <taxon>Bacillati</taxon>
        <taxon>Bacillota</taxon>
        <taxon>Bacilli</taxon>
        <taxon>Bacillales</taxon>
        <taxon>Bacillaceae</taxon>
        <taxon>Bacillus</taxon>
    </lineage>
</organism>
<accession>A0A8I1WGM3</accession>
<dbReference type="AlphaFoldDB" id="A0A8I1WGM3"/>